<dbReference type="AlphaFoldDB" id="A0A2P2CKD7"/>
<dbReference type="SFLD" id="SFLDG01129">
    <property type="entry name" value="C1.5:_HAD__Beta-PGM__Phosphata"/>
    <property type="match status" value="1"/>
</dbReference>
<accession>A0A2P2CKD7</accession>
<organism evidence="1">
    <name type="scientific">metagenome</name>
    <dbReference type="NCBI Taxonomy" id="256318"/>
    <lineage>
        <taxon>unclassified sequences</taxon>
        <taxon>metagenomes</taxon>
    </lineage>
</organism>
<evidence type="ECO:0000313" key="1">
    <source>
        <dbReference type="EMBL" id="CUR62406.1"/>
    </source>
</evidence>
<protein>
    <submittedName>
        <fullName evidence="1">Putative HAD-superfamily hydrolase, subfamily IA</fullName>
    </submittedName>
</protein>
<dbReference type="InterPro" id="IPR006439">
    <property type="entry name" value="HAD-SF_hydro_IA"/>
</dbReference>
<dbReference type="PANTHER" id="PTHR43434">
    <property type="entry name" value="PHOSPHOGLYCOLATE PHOSPHATASE"/>
    <property type="match status" value="1"/>
</dbReference>
<dbReference type="GO" id="GO:0006281">
    <property type="term" value="P:DNA repair"/>
    <property type="evidence" value="ECO:0007669"/>
    <property type="project" value="TreeGrafter"/>
</dbReference>
<reference evidence="1" key="1">
    <citation type="submission" date="2015-08" db="EMBL/GenBank/DDBJ databases">
        <authorList>
            <person name="Babu N.S."/>
            <person name="Beckwith C.J."/>
            <person name="Beseler K.G."/>
            <person name="Brison A."/>
            <person name="Carone J.V."/>
            <person name="Caskin T.P."/>
            <person name="Diamond M."/>
            <person name="Durham M.E."/>
            <person name="Foxe J.M."/>
            <person name="Go M."/>
            <person name="Henderson B.A."/>
            <person name="Jones I.B."/>
            <person name="McGettigan J.A."/>
            <person name="Micheletti S.J."/>
            <person name="Nasrallah M.E."/>
            <person name="Ortiz D."/>
            <person name="Piller C.R."/>
            <person name="Privatt S.R."/>
            <person name="Schneider S.L."/>
            <person name="Sharp S."/>
            <person name="Smith T.C."/>
            <person name="Stanton J.D."/>
            <person name="Ullery H.E."/>
            <person name="Wilson R.J."/>
            <person name="Serrano M.G."/>
            <person name="Buck G."/>
            <person name="Lee V."/>
            <person name="Wang Y."/>
            <person name="Carvalho R."/>
            <person name="Voegtly L."/>
            <person name="Shi R."/>
            <person name="Duckworth R."/>
            <person name="Johnson A."/>
            <person name="Loviza R."/>
            <person name="Walstead R."/>
            <person name="Shah Z."/>
            <person name="Kiflezghi M."/>
            <person name="Wade K."/>
            <person name="Ball S.L."/>
            <person name="Bradley K.W."/>
            <person name="Asai D.J."/>
            <person name="Bowman C.A."/>
            <person name="Russell D.A."/>
            <person name="Pope W.H."/>
            <person name="Jacobs-Sera D."/>
            <person name="Hendrix R.W."/>
            <person name="Hatfull G.F."/>
        </authorList>
    </citation>
    <scope>NUCLEOTIDE SEQUENCE</scope>
</reference>
<gene>
    <name evidence="1" type="ORF">NOCA180050</name>
</gene>
<name>A0A2P2CKD7_9ZZZZ</name>
<dbReference type="InterPro" id="IPR023198">
    <property type="entry name" value="PGP-like_dom2"/>
</dbReference>
<dbReference type="Pfam" id="PF00702">
    <property type="entry name" value="Hydrolase"/>
    <property type="match status" value="1"/>
</dbReference>
<dbReference type="NCBIfam" id="TIGR01549">
    <property type="entry name" value="HAD-SF-IA-v1"/>
    <property type="match status" value="1"/>
</dbReference>
<dbReference type="Gene3D" id="3.40.50.1000">
    <property type="entry name" value="HAD superfamily/HAD-like"/>
    <property type="match status" value="1"/>
</dbReference>
<keyword evidence="1" id="KW-0378">Hydrolase</keyword>
<dbReference type="GO" id="GO:0008967">
    <property type="term" value="F:phosphoglycolate phosphatase activity"/>
    <property type="evidence" value="ECO:0007669"/>
    <property type="project" value="TreeGrafter"/>
</dbReference>
<dbReference type="EMBL" id="CZKB01000028">
    <property type="protein sequence ID" value="CUR62406.1"/>
    <property type="molecule type" value="Genomic_DNA"/>
</dbReference>
<dbReference type="GO" id="GO:0005829">
    <property type="term" value="C:cytosol"/>
    <property type="evidence" value="ECO:0007669"/>
    <property type="project" value="TreeGrafter"/>
</dbReference>
<sequence>MPARGSIESVTEVLTGIDTVVVDLDGTLVDSNYVHVVAWREAFRDVGLDIASHRIHALIGMGGDQLVERVAGEAVERNVGDEVRRRHQVHLTERAGLVSATDGASELIELLRDRGVRVVLASSSEQEITDRFLDLVEGAAGMLTAAITGDDVSRSKPHPDLIEVALEEVEAGKAVVVGDTVWDIEAATAARVPCIALLTGGIAERDLREAGAVMVFENPRDLARTLRDS</sequence>
<dbReference type="Gene3D" id="1.10.150.240">
    <property type="entry name" value="Putative phosphatase, domain 2"/>
    <property type="match status" value="1"/>
</dbReference>
<dbReference type="InterPro" id="IPR050155">
    <property type="entry name" value="HAD-like_hydrolase_sf"/>
</dbReference>
<dbReference type="SUPFAM" id="SSF56784">
    <property type="entry name" value="HAD-like"/>
    <property type="match status" value="1"/>
</dbReference>
<dbReference type="SFLD" id="SFLDS00003">
    <property type="entry name" value="Haloacid_Dehalogenase"/>
    <property type="match status" value="1"/>
</dbReference>
<proteinExistence type="predicted"/>
<dbReference type="PANTHER" id="PTHR43434:SF16">
    <property type="entry name" value="BLL8046 PROTEIN"/>
    <property type="match status" value="1"/>
</dbReference>
<dbReference type="InterPro" id="IPR036412">
    <property type="entry name" value="HAD-like_sf"/>
</dbReference>
<dbReference type="InterPro" id="IPR023214">
    <property type="entry name" value="HAD_sf"/>
</dbReference>